<dbReference type="EMBL" id="FWXZ01000011">
    <property type="protein sequence ID" value="SMC93459.1"/>
    <property type="molecule type" value="Genomic_DNA"/>
</dbReference>
<dbReference type="Proteomes" id="UP000192328">
    <property type="component" value="Unassembled WGS sequence"/>
</dbReference>
<protein>
    <submittedName>
        <fullName evidence="1">YhhN-like protein</fullName>
    </submittedName>
</protein>
<name>A0AC61PQW6_9FIRM</name>
<comment type="caution">
    <text evidence="1">The sequence shown here is derived from an EMBL/GenBank/DDBJ whole genome shotgun (WGS) entry which is preliminary data.</text>
</comment>
<sequence length="210" mass="23287">MPWMYAVSALCLFVCLPFFMHYKRILRYHLAASFKALGTLCAASMALTAALRLDQYCWICFGALLLHSAADYLMEFNMYLGAGFFLAGHICYICFFTHLFPVSGLHLIALLCLLGIVVFLLWRWRRLVGKQLPFFAIYAVVLSITAACAIAGLSAHTLQGQMIALGGALFFLSDAMILGRTLFTATHAVDWVIMITYYAAQLLIAASCLV</sequence>
<evidence type="ECO:0000313" key="2">
    <source>
        <dbReference type="Proteomes" id="UP000192328"/>
    </source>
</evidence>
<gene>
    <name evidence="1" type="ORF">SAMN06297397_0082</name>
</gene>
<evidence type="ECO:0000313" key="1">
    <source>
        <dbReference type="EMBL" id="SMC93459.1"/>
    </source>
</evidence>
<organism evidence="1 2">
    <name type="scientific">Aristaeella lactis</name>
    <dbReference type="NCBI Taxonomy" id="3046383"/>
    <lineage>
        <taxon>Bacteria</taxon>
        <taxon>Bacillati</taxon>
        <taxon>Bacillota</taxon>
        <taxon>Clostridia</taxon>
        <taxon>Eubacteriales</taxon>
        <taxon>Aristaeellaceae</taxon>
        <taxon>Aristaeella</taxon>
    </lineage>
</organism>
<reference evidence="1" key="1">
    <citation type="submission" date="2017-04" db="EMBL/GenBank/DDBJ databases">
        <authorList>
            <person name="Varghese N."/>
            <person name="Submissions S."/>
        </authorList>
    </citation>
    <scope>NUCLEOTIDE SEQUENCE</scope>
    <source>
        <strain evidence="1">WTE2008</strain>
    </source>
</reference>
<accession>A0AC61PQW6</accession>
<proteinExistence type="predicted"/>
<keyword evidence="2" id="KW-1185">Reference proteome</keyword>